<evidence type="ECO:0000313" key="2">
    <source>
        <dbReference type="EMBL" id="KAF2127308.1"/>
    </source>
</evidence>
<dbReference type="EMBL" id="ML977511">
    <property type="protein sequence ID" value="KAF2127308.1"/>
    <property type="molecule type" value="Genomic_DNA"/>
</dbReference>
<organism evidence="2 3">
    <name type="scientific">Dothidotthia symphoricarpi CBS 119687</name>
    <dbReference type="NCBI Taxonomy" id="1392245"/>
    <lineage>
        <taxon>Eukaryota</taxon>
        <taxon>Fungi</taxon>
        <taxon>Dikarya</taxon>
        <taxon>Ascomycota</taxon>
        <taxon>Pezizomycotina</taxon>
        <taxon>Dothideomycetes</taxon>
        <taxon>Pleosporomycetidae</taxon>
        <taxon>Pleosporales</taxon>
        <taxon>Dothidotthiaceae</taxon>
        <taxon>Dothidotthia</taxon>
    </lineage>
</organism>
<feature type="compositionally biased region" description="Low complexity" evidence="1">
    <location>
        <begin position="194"/>
        <end position="213"/>
    </location>
</feature>
<evidence type="ECO:0000256" key="1">
    <source>
        <dbReference type="SAM" id="MobiDB-lite"/>
    </source>
</evidence>
<dbReference type="Proteomes" id="UP000799771">
    <property type="component" value="Unassembled WGS sequence"/>
</dbReference>
<dbReference type="AlphaFoldDB" id="A0A6A6A905"/>
<feature type="region of interest" description="Disordered" evidence="1">
    <location>
        <begin position="20"/>
        <end position="227"/>
    </location>
</feature>
<feature type="compositionally biased region" description="Pro residues" evidence="1">
    <location>
        <begin position="38"/>
        <end position="47"/>
    </location>
</feature>
<feature type="compositionally biased region" description="Polar residues" evidence="1">
    <location>
        <begin position="141"/>
        <end position="159"/>
    </location>
</feature>
<keyword evidence="3" id="KW-1185">Reference proteome</keyword>
<dbReference type="OrthoDB" id="5431248at2759"/>
<dbReference type="RefSeq" id="XP_033521697.1">
    <property type="nucleotide sequence ID" value="XM_033668556.1"/>
</dbReference>
<feature type="compositionally biased region" description="Low complexity" evidence="1">
    <location>
        <begin position="280"/>
        <end position="293"/>
    </location>
</feature>
<name>A0A6A6A905_9PLEO</name>
<feature type="region of interest" description="Disordered" evidence="1">
    <location>
        <begin position="261"/>
        <end position="293"/>
    </location>
</feature>
<feature type="compositionally biased region" description="Basic and acidic residues" evidence="1">
    <location>
        <begin position="25"/>
        <end position="35"/>
    </location>
</feature>
<reference evidence="2" key="1">
    <citation type="journal article" date="2020" name="Stud. Mycol.">
        <title>101 Dothideomycetes genomes: a test case for predicting lifestyles and emergence of pathogens.</title>
        <authorList>
            <person name="Haridas S."/>
            <person name="Albert R."/>
            <person name="Binder M."/>
            <person name="Bloem J."/>
            <person name="Labutti K."/>
            <person name="Salamov A."/>
            <person name="Andreopoulos B."/>
            <person name="Baker S."/>
            <person name="Barry K."/>
            <person name="Bills G."/>
            <person name="Bluhm B."/>
            <person name="Cannon C."/>
            <person name="Castanera R."/>
            <person name="Culley D."/>
            <person name="Daum C."/>
            <person name="Ezra D."/>
            <person name="Gonzalez J."/>
            <person name="Henrissat B."/>
            <person name="Kuo A."/>
            <person name="Liang C."/>
            <person name="Lipzen A."/>
            <person name="Lutzoni F."/>
            <person name="Magnuson J."/>
            <person name="Mondo S."/>
            <person name="Nolan M."/>
            <person name="Ohm R."/>
            <person name="Pangilinan J."/>
            <person name="Park H.-J."/>
            <person name="Ramirez L."/>
            <person name="Alfaro M."/>
            <person name="Sun H."/>
            <person name="Tritt A."/>
            <person name="Yoshinaga Y."/>
            <person name="Zwiers L.-H."/>
            <person name="Turgeon B."/>
            <person name="Goodwin S."/>
            <person name="Spatafora J."/>
            <person name="Crous P."/>
            <person name="Grigoriev I."/>
        </authorList>
    </citation>
    <scope>NUCLEOTIDE SEQUENCE</scope>
    <source>
        <strain evidence="2">CBS 119687</strain>
    </source>
</reference>
<dbReference type="GeneID" id="54408988"/>
<evidence type="ECO:0000313" key="3">
    <source>
        <dbReference type="Proteomes" id="UP000799771"/>
    </source>
</evidence>
<sequence length="345" mass="38254">MDFDNRVQLSIRRSPRAALEYQTAVDDRQYEHDDPYDATPPPIPRRGPVPMEKTKVDNPRAAPSPHFNPLRAHPVAIDTGTTTPARHRYSHPFRSLISVQPEPEPEPEPTPVVEEPECIPRRHPSGLRSYKNPRRPLYLRQRTSLETIASVRTTASITPSEDDPDLIGYGSPSPDLSTLDYEDVAFPTPVPTETSSLRSSSPSLRRPSTPTSPYKEPVESGNRSPKSLLQRIKFNKTYTSESAVPGPLIIQRKISFDRISTPSSSSNSAINVPIGQPSISRDQNFQRSQSQSSSEWSASSFDISCLTEAELKKCAKKGINPALFAEMKAARKGKWASPIAGNTFL</sequence>
<accession>A0A6A6A905</accession>
<gene>
    <name evidence="2" type="ORF">P153DRAFT_368621</name>
</gene>
<protein>
    <submittedName>
        <fullName evidence="2">Uncharacterized protein</fullName>
    </submittedName>
</protein>
<proteinExistence type="predicted"/>